<keyword evidence="1" id="KW-0614">Plasmid</keyword>
<dbReference type="HOGENOM" id="CLU_2475888_0_0_2"/>
<dbReference type="KEGG" id="hma:pNG5094"/>
<reference evidence="1 2" key="1">
    <citation type="journal article" date="2004" name="Genome Res.">
        <title>Genome sequence of Haloarcula marismortui: a halophilic archaeon from the Dead Sea.</title>
        <authorList>
            <person name="Baliga N.S."/>
            <person name="Bonneau R."/>
            <person name="Facciotti M.T."/>
            <person name="Pan M."/>
            <person name="Glusman G."/>
            <person name="Deutsch E.W."/>
            <person name="Shannon P."/>
            <person name="Chiu Y."/>
            <person name="Weng R.S."/>
            <person name="Gan R.R."/>
            <person name="Hung P."/>
            <person name="Date S.V."/>
            <person name="Marcotte E."/>
            <person name="Hood L."/>
            <person name="Ng W.V."/>
        </authorList>
    </citation>
    <scope>NUCLEOTIDE SEQUENCE [LARGE SCALE GENOMIC DNA]</scope>
    <source>
        <strain evidence="2">ATCC 43049 / DSM 3752 / JCM 8966 / VKM B-1809</strain>
        <plasmid evidence="2">Plasmid pNG500</plasmid>
    </source>
</reference>
<dbReference type="AlphaFoldDB" id="Q5V7P2"/>
<sequence length="87" mass="9897">MPLPAGVDFVWPQAGGGQLGPSVRTMNWECPDCEREFETYREADSHGHQTFTEDDAEVVFDIALPPTHPKVTASLSRRLKFRLRQLR</sequence>
<organism evidence="1 2">
    <name type="scientific">Haloarcula marismortui (strain ATCC 43049 / DSM 3752 / JCM 8966 / VKM B-1809)</name>
    <name type="common">Halobacterium marismortui</name>
    <dbReference type="NCBI Taxonomy" id="272569"/>
    <lineage>
        <taxon>Archaea</taxon>
        <taxon>Methanobacteriati</taxon>
        <taxon>Methanobacteriota</taxon>
        <taxon>Stenosarchaea group</taxon>
        <taxon>Halobacteria</taxon>
        <taxon>Halobacteriales</taxon>
        <taxon>Haloarculaceae</taxon>
        <taxon>Haloarcula</taxon>
    </lineage>
</organism>
<gene>
    <name evidence="1" type="ordered locus">pNG5094</name>
</gene>
<dbReference type="EnsemblBacteria" id="AAV44511">
    <property type="protein sequence ID" value="AAV44511"/>
    <property type="gene ID" value="pNG5094"/>
</dbReference>
<geneLocation type="plasmid" evidence="1 2">
    <name>pNG500</name>
</geneLocation>
<keyword evidence="2" id="KW-1185">Reference proteome</keyword>
<proteinExistence type="predicted"/>
<dbReference type="EMBL" id="AY596294">
    <property type="protein sequence ID" value="AAV44511.1"/>
    <property type="molecule type" value="Genomic_DNA"/>
</dbReference>
<evidence type="ECO:0000313" key="2">
    <source>
        <dbReference type="Proteomes" id="UP000001169"/>
    </source>
</evidence>
<accession>Q5V7P2</accession>
<dbReference type="PATRIC" id="fig|272569.17.peg.251"/>
<evidence type="ECO:0000313" key="1">
    <source>
        <dbReference type="EMBL" id="AAV44511.1"/>
    </source>
</evidence>
<dbReference type="Proteomes" id="UP000001169">
    <property type="component" value="Plasmid pNG500"/>
</dbReference>
<protein>
    <submittedName>
        <fullName evidence="1">Uncharacterized protein</fullName>
    </submittedName>
</protein>
<name>Q5V7P2_HALMA</name>